<dbReference type="AlphaFoldDB" id="A0A3A1RBE1"/>
<dbReference type="Pfam" id="PF01323">
    <property type="entry name" value="DSBA"/>
    <property type="match status" value="1"/>
</dbReference>
<dbReference type="PANTHER" id="PTHR13887">
    <property type="entry name" value="GLUTATHIONE S-TRANSFERASE KAPPA"/>
    <property type="match status" value="1"/>
</dbReference>
<dbReference type="InterPro" id="IPR001853">
    <property type="entry name" value="DSBA-like_thioredoxin_dom"/>
</dbReference>
<name>A0A3A1RBE1_9BACI</name>
<evidence type="ECO:0000259" key="1">
    <source>
        <dbReference type="Pfam" id="PF01323"/>
    </source>
</evidence>
<dbReference type="Gene3D" id="3.40.30.10">
    <property type="entry name" value="Glutaredoxin"/>
    <property type="match status" value="1"/>
</dbReference>
<dbReference type="Proteomes" id="UP000265801">
    <property type="component" value="Unassembled WGS sequence"/>
</dbReference>
<comment type="caution">
    <text evidence="2">The sequence shown here is derived from an EMBL/GenBank/DDBJ whole genome shotgun (WGS) entry which is preliminary data.</text>
</comment>
<dbReference type="SUPFAM" id="SSF52833">
    <property type="entry name" value="Thioredoxin-like"/>
    <property type="match status" value="1"/>
</dbReference>
<sequence>MGKRRLEDAIKQIDHPIEVTYRCFELDPTAERDIEDNIYEKLAKKYGMSIDQAKANTQNMVNMAKEVGLDYRMDTMILTNTFDAHRLVMFAKTKGLMKEVTERILKAFFTESRHIGDHETLTELAVETGLNRDEVAEMLSSDDMAVEVRADEKAAQQIGVTGVPFYLINNKYALTGAQPTEVFVQALRKVIAEEEENKITLLNSDSEDGVVCDENGCEIPKK</sequence>
<proteinExistence type="predicted"/>
<evidence type="ECO:0000313" key="2">
    <source>
        <dbReference type="EMBL" id="RIW38976.1"/>
    </source>
</evidence>
<dbReference type="OrthoDB" id="9799122at2"/>
<dbReference type="RefSeq" id="WP_119545010.1">
    <property type="nucleotide sequence ID" value="NZ_QXIR01000001.1"/>
</dbReference>
<organism evidence="2 3">
    <name type="scientific">Bacillus salacetis</name>
    <dbReference type="NCBI Taxonomy" id="2315464"/>
    <lineage>
        <taxon>Bacteria</taxon>
        <taxon>Bacillati</taxon>
        <taxon>Bacillota</taxon>
        <taxon>Bacilli</taxon>
        <taxon>Bacillales</taxon>
        <taxon>Bacillaceae</taxon>
        <taxon>Bacillus</taxon>
    </lineage>
</organism>
<dbReference type="CDD" id="cd03024">
    <property type="entry name" value="DsbA_FrnE"/>
    <property type="match status" value="1"/>
</dbReference>
<evidence type="ECO:0000313" key="3">
    <source>
        <dbReference type="Proteomes" id="UP000265801"/>
    </source>
</evidence>
<feature type="domain" description="DSBA-like thioredoxin" evidence="1">
    <location>
        <begin position="2"/>
        <end position="187"/>
    </location>
</feature>
<dbReference type="GO" id="GO:0016491">
    <property type="term" value="F:oxidoreductase activity"/>
    <property type="evidence" value="ECO:0007669"/>
    <property type="project" value="InterPro"/>
</dbReference>
<dbReference type="PANTHER" id="PTHR13887:SF41">
    <property type="entry name" value="THIOREDOXIN SUPERFAMILY PROTEIN"/>
    <property type="match status" value="1"/>
</dbReference>
<reference evidence="2 3" key="1">
    <citation type="submission" date="2018-09" db="EMBL/GenBank/DDBJ databases">
        <title>Bacillus saliacetes sp. nov., isolated from Thai shrimp paste (Ka-pi).</title>
        <authorList>
            <person name="Daroonpunt R."/>
            <person name="Tanasupawat S."/>
            <person name="Yiamsombut S."/>
        </authorList>
    </citation>
    <scope>NUCLEOTIDE SEQUENCE [LARGE SCALE GENOMIC DNA]</scope>
    <source>
        <strain evidence="2 3">SKP7-4</strain>
    </source>
</reference>
<gene>
    <name evidence="2" type="ORF">D3H55_01085</name>
</gene>
<protein>
    <submittedName>
        <fullName evidence="2">DsbA family oxidoreductase</fullName>
    </submittedName>
</protein>
<dbReference type="EMBL" id="QXIR01000001">
    <property type="protein sequence ID" value="RIW38976.1"/>
    <property type="molecule type" value="Genomic_DNA"/>
</dbReference>
<accession>A0A3A1RBE1</accession>
<keyword evidence="3" id="KW-1185">Reference proteome</keyword>
<dbReference type="InterPro" id="IPR036249">
    <property type="entry name" value="Thioredoxin-like_sf"/>
</dbReference>